<feature type="compositionally biased region" description="Low complexity" evidence="6">
    <location>
        <begin position="1"/>
        <end position="12"/>
    </location>
</feature>
<feature type="transmembrane region" description="Helical" evidence="7">
    <location>
        <begin position="138"/>
        <end position="157"/>
    </location>
</feature>
<proteinExistence type="predicted"/>
<keyword evidence="9" id="KW-1185">Reference proteome</keyword>
<evidence type="ECO:0000256" key="4">
    <source>
        <dbReference type="ARBA" id="ARBA00022989"/>
    </source>
</evidence>
<dbReference type="InterPro" id="IPR001851">
    <property type="entry name" value="ABC_transp_permease"/>
</dbReference>
<protein>
    <submittedName>
        <fullName evidence="8">Branched-chain amino acid ABC transporter permease</fullName>
    </submittedName>
</protein>
<dbReference type="CDD" id="cd06581">
    <property type="entry name" value="TM_PBP1_LivM_like"/>
    <property type="match status" value="1"/>
</dbReference>
<keyword evidence="3 7" id="KW-0812">Transmembrane</keyword>
<keyword evidence="4 7" id="KW-1133">Transmembrane helix</keyword>
<evidence type="ECO:0000256" key="5">
    <source>
        <dbReference type="ARBA" id="ARBA00023136"/>
    </source>
</evidence>
<feature type="region of interest" description="Disordered" evidence="6">
    <location>
        <begin position="1"/>
        <end position="28"/>
    </location>
</feature>
<evidence type="ECO:0000256" key="6">
    <source>
        <dbReference type="SAM" id="MobiDB-lite"/>
    </source>
</evidence>
<evidence type="ECO:0000313" key="8">
    <source>
        <dbReference type="EMBL" id="MEG3614305.1"/>
    </source>
</evidence>
<evidence type="ECO:0000256" key="7">
    <source>
        <dbReference type="SAM" id="Phobius"/>
    </source>
</evidence>
<feature type="transmembrane region" description="Helical" evidence="7">
    <location>
        <begin position="57"/>
        <end position="75"/>
    </location>
</feature>
<evidence type="ECO:0000256" key="1">
    <source>
        <dbReference type="ARBA" id="ARBA00004651"/>
    </source>
</evidence>
<feature type="transmembrane region" description="Helical" evidence="7">
    <location>
        <begin position="188"/>
        <end position="208"/>
    </location>
</feature>
<dbReference type="EMBL" id="JBAGLP010000110">
    <property type="protein sequence ID" value="MEG3614305.1"/>
    <property type="molecule type" value="Genomic_DNA"/>
</dbReference>
<organism evidence="8 9">
    <name type="scientific">Isoptericola haloaureus</name>
    <dbReference type="NCBI Taxonomy" id="1542902"/>
    <lineage>
        <taxon>Bacteria</taxon>
        <taxon>Bacillati</taxon>
        <taxon>Actinomycetota</taxon>
        <taxon>Actinomycetes</taxon>
        <taxon>Micrococcales</taxon>
        <taxon>Promicromonosporaceae</taxon>
        <taxon>Isoptericola</taxon>
    </lineage>
</organism>
<evidence type="ECO:0000256" key="2">
    <source>
        <dbReference type="ARBA" id="ARBA00022475"/>
    </source>
</evidence>
<evidence type="ECO:0000256" key="3">
    <source>
        <dbReference type="ARBA" id="ARBA00022692"/>
    </source>
</evidence>
<feature type="transmembrane region" description="Helical" evidence="7">
    <location>
        <begin position="238"/>
        <end position="256"/>
    </location>
</feature>
<sequence length="356" mass="37201">MTTTATPRTSTSAGGGLTGRLTTDTGSQRSRGDYVVLAVFVAVAAAVPFVLSASDMAIANRVLIFAIMGVGWNIMAGFGGMFSFGHAAYFGIGAYATAYGVVVLGLSPWLGMLLGIAISVAAGVGISYLALRYKLTGAYYTMSTFAFAEALRLFVIGNDALNRTVGFTIPVQQGSSLVDFQFPAGSPWYYWIGLGLLGMCLLASILFVRSRPGRFTIAARDDDVAAAALGIDVLRHKLFAVAVSAAITAVAGTYYVQYYMFVDPEIAFGAAASNDAIITAVVGGTGTIWGPIVGAIIMAPLSDVVTGFLRTPPPGFEWLAGHGGLDIILYAVILVAVVILLPKGVYGTLVSRRRKS</sequence>
<dbReference type="Pfam" id="PF02653">
    <property type="entry name" value="BPD_transp_2"/>
    <property type="match status" value="1"/>
</dbReference>
<evidence type="ECO:0000313" key="9">
    <source>
        <dbReference type="Proteomes" id="UP001310387"/>
    </source>
</evidence>
<dbReference type="PANTHER" id="PTHR30482">
    <property type="entry name" value="HIGH-AFFINITY BRANCHED-CHAIN AMINO ACID TRANSPORT SYSTEM PERMEASE"/>
    <property type="match status" value="1"/>
</dbReference>
<comment type="subcellular location">
    <subcellularLocation>
        <location evidence="1">Cell membrane</location>
        <topology evidence="1">Multi-pass membrane protein</topology>
    </subcellularLocation>
</comment>
<dbReference type="PANTHER" id="PTHR30482:SF10">
    <property type="entry name" value="HIGH-AFFINITY BRANCHED-CHAIN AMINO ACID TRANSPORT PROTEIN BRAE"/>
    <property type="match status" value="1"/>
</dbReference>
<comment type="caution">
    <text evidence="8">The sequence shown here is derived from an EMBL/GenBank/DDBJ whole genome shotgun (WGS) entry which is preliminary data.</text>
</comment>
<accession>A0ABU7Z4E7</accession>
<feature type="transmembrane region" description="Helical" evidence="7">
    <location>
        <begin position="327"/>
        <end position="346"/>
    </location>
</feature>
<dbReference type="RefSeq" id="WP_278235373.1">
    <property type="nucleotide sequence ID" value="NZ_JBAGLP010000110.1"/>
</dbReference>
<gene>
    <name evidence="8" type="ORF">V5O49_04120</name>
</gene>
<reference evidence="8" key="1">
    <citation type="journal article" date="2024" name="Antonie Van Leeuwenhoek">
        <title>Isoptericola haloaureus sp. nov., a dimorphic actinobacterium isolated from mangrove sediments of southeast India, implicating biosaline agricultural significance through nitrogen fixation and salt tolerance genes.</title>
        <authorList>
            <person name="Prathaban M."/>
            <person name="Prathiviraj R."/>
            <person name="Ravichandran M."/>
            <person name="Natarajan S.D."/>
            <person name="Sobanaa M."/>
            <person name="Hari Krishna Kumar S."/>
            <person name="Chandrasekar V."/>
            <person name="Selvin J."/>
        </authorList>
    </citation>
    <scope>NUCLEOTIDE SEQUENCE</scope>
    <source>
        <strain evidence="8">MP1014</strain>
    </source>
</reference>
<feature type="transmembrane region" description="Helical" evidence="7">
    <location>
        <begin position="112"/>
        <end position="131"/>
    </location>
</feature>
<feature type="transmembrane region" description="Helical" evidence="7">
    <location>
        <begin position="34"/>
        <end position="51"/>
    </location>
</feature>
<reference evidence="8" key="2">
    <citation type="submission" date="2024-02" db="EMBL/GenBank/DDBJ databases">
        <authorList>
            <person name="Prathaban M."/>
            <person name="Mythili R."/>
            <person name="Sharmila Devi N."/>
            <person name="Sobanaa M."/>
            <person name="Prathiviraj R."/>
            <person name="Selvin J."/>
        </authorList>
    </citation>
    <scope>NUCLEOTIDE SEQUENCE</scope>
    <source>
        <strain evidence="8">MP1014</strain>
    </source>
</reference>
<keyword evidence="5 7" id="KW-0472">Membrane</keyword>
<dbReference type="InterPro" id="IPR043428">
    <property type="entry name" value="LivM-like"/>
</dbReference>
<keyword evidence="2" id="KW-1003">Cell membrane</keyword>
<name>A0ABU7Z4E7_9MICO</name>
<feature type="transmembrane region" description="Helical" evidence="7">
    <location>
        <begin position="87"/>
        <end position="106"/>
    </location>
</feature>
<dbReference type="Proteomes" id="UP001310387">
    <property type="component" value="Unassembled WGS sequence"/>
</dbReference>